<comment type="similarity">
    <text evidence="1">Belongs to the CcdB toxin family.</text>
</comment>
<keyword evidence="9" id="KW-1185">Reference proteome</keyword>
<name>A0ABT8S2H0_9BURK</name>
<evidence type="ECO:0000256" key="7">
    <source>
        <dbReference type="ARBA" id="ARBA00033135"/>
    </source>
</evidence>
<keyword evidence="4" id="KW-0805">Transcription regulation</keyword>
<dbReference type="EMBL" id="JAUKVY010000007">
    <property type="protein sequence ID" value="MDO1533127.1"/>
    <property type="molecule type" value="Genomic_DNA"/>
</dbReference>
<evidence type="ECO:0000256" key="6">
    <source>
        <dbReference type="ARBA" id="ARBA00029628"/>
    </source>
</evidence>
<dbReference type="InterPro" id="IPR002712">
    <property type="entry name" value="CcdB"/>
</dbReference>
<dbReference type="Gene3D" id="2.30.30.110">
    <property type="match status" value="1"/>
</dbReference>
<organism evidence="8 9">
    <name type="scientific">Variovorax ginsengisoli</name>
    <dbReference type="NCBI Taxonomy" id="363844"/>
    <lineage>
        <taxon>Bacteria</taxon>
        <taxon>Pseudomonadati</taxon>
        <taxon>Pseudomonadota</taxon>
        <taxon>Betaproteobacteria</taxon>
        <taxon>Burkholderiales</taxon>
        <taxon>Comamonadaceae</taxon>
        <taxon>Variovorax</taxon>
    </lineage>
</organism>
<dbReference type="Pfam" id="PF01845">
    <property type="entry name" value="CcdB"/>
    <property type="match status" value="1"/>
</dbReference>
<evidence type="ECO:0000313" key="9">
    <source>
        <dbReference type="Proteomes" id="UP001169027"/>
    </source>
</evidence>
<keyword evidence="5" id="KW-0804">Transcription</keyword>
<evidence type="ECO:0000256" key="4">
    <source>
        <dbReference type="ARBA" id="ARBA00023015"/>
    </source>
</evidence>
<comment type="caution">
    <text evidence="8">The sequence shown here is derived from an EMBL/GenBank/DDBJ whole genome shotgun (WGS) entry which is preliminary data.</text>
</comment>
<gene>
    <name evidence="8" type="ORF">Q2T77_12580</name>
</gene>
<protein>
    <recommendedName>
        <fullName evidence="2">Toxin CcdB</fullName>
    </recommendedName>
    <alternativeName>
        <fullName evidence="7">Cytotoxic protein CcdB</fullName>
    </alternativeName>
    <alternativeName>
        <fullName evidence="6">Protein LetD</fullName>
    </alternativeName>
</protein>
<dbReference type="RefSeq" id="WP_301809186.1">
    <property type="nucleotide sequence ID" value="NZ_JAUJZH010000007.1"/>
</dbReference>
<evidence type="ECO:0000313" key="8">
    <source>
        <dbReference type="EMBL" id="MDO1533127.1"/>
    </source>
</evidence>
<evidence type="ECO:0000256" key="5">
    <source>
        <dbReference type="ARBA" id="ARBA00023163"/>
    </source>
</evidence>
<keyword evidence="3" id="KW-0678">Repressor</keyword>
<evidence type="ECO:0000256" key="1">
    <source>
        <dbReference type="ARBA" id="ARBA00005230"/>
    </source>
</evidence>
<reference evidence="8" key="1">
    <citation type="submission" date="2023-06" db="EMBL/GenBank/DDBJ databases">
        <authorList>
            <person name="Jiang Y."/>
            <person name="Liu Q."/>
        </authorList>
    </citation>
    <scope>NUCLEOTIDE SEQUENCE</scope>
    <source>
        <strain evidence="8">CGMCC 1.12090</strain>
    </source>
</reference>
<dbReference type="Proteomes" id="UP001169027">
    <property type="component" value="Unassembled WGS sequence"/>
</dbReference>
<evidence type="ECO:0000256" key="2">
    <source>
        <dbReference type="ARBA" id="ARBA00015075"/>
    </source>
</evidence>
<accession>A0ABT8S2H0</accession>
<sequence>MARYEVYRHPDAELRTRTPYLLDLQNNYISAVDTRVVVPLRPAKTFGRPMRDLNPAFVIDGLEVILDTAALAAFPAAELRTPITSLQPQSGLIADALDTLFGSY</sequence>
<dbReference type="InterPro" id="IPR011067">
    <property type="entry name" value="Plasmid_toxin/cell-grow_inhib"/>
</dbReference>
<dbReference type="SUPFAM" id="SSF50118">
    <property type="entry name" value="Cell growth inhibitor/plasmid maintenance toxic component"/>
    <property type="match status" value="1"/>
</dbReference>
<evidence type="ECO:0000256" key="3">
    <source>
        <dbReference type="ARBA" id="ARBA00022491"/>
    </source>
</evidence>
<proteinExistence type="inferred from homology"/>